<evidence type="ECO:0000256" key="1">
    <source>
        <dbReference type="ARBA" id="ARBA00006432"/>
    </source>
</evidence>
<dbReference type="Pfam" id="PF13193">
    <property type="entry name" value="AMP-binding_C"/>
    <property type="match status" value="1"/>
</dbReference>
<dbReference type="FunFam" id="3.30.300.30:FF:000007">
    <property type="entry name" value="4-coumarate--CoA ligase 2"/>
    <property type="match status" value="1"/>
</dbReference>
<dbReference type="PROSITE" id="PS00455">
    <property type="entry name" value="AMP_BINDING"/>
    <property type="match status" value="1"/>
</dbReference>
<keyword evidence="2 5" id="KW-0436">Ligase</keyword>
<reference evidence="5" key="1">
    <citation type="submission" date="2020-06" db="EMBL/GenBank/DDBJ databases">
        <authorList>
            <consortium name="Plant Systems Biology data submission"/>
        </authorList>
    </citation>
    <scope>NUCLEOTIDE SEQUENCE</scope>
    <source>
        <strain evidence="5">D6</strain>
    </source>
</reference>
<dbReference type="Gene3D" id="2.30.38.10">
    <property type="entry name" value="Luciferase, Domain 3"/>
    <property type="match status" value="1"/>
</dbReference>
<dbReference type="SUPFAM" id="SSF56801">
    <property type="entry name" value="Acetyl-CoA synthetase-like"/>
    <property type="match status" value="1"/>
</dbReference>
<dbReference type="CDD" id="cd05911">
    <property type="entry name" value="Firefly_Luc_like"/>
    <property type="match status" value="1"/>
</dbReference>
<dbReference type="Gene3D" id="3.40.50.980">
    <property type="match status" value="2"/>
</dbReference>
<protein>
    <submittedName>
        <fullName evidence="5">Coumarate--CoA ligase 1</fullName>
    </submittedName>
</protein>
<dbReference type="Pfam" id="PF00501">
    <property type="entry name" value="AMP-binding"/>
    <property type="match status" value="1"/>
</dbReference>
<dbReference type="Proteomes" id="UP001153069">
    <property type="component" value="Unassembled WGS sequence"/>
</dbReference>
<evidence type="ECO:0000313" key="5">
    <source>
        <dbReference type="EMBL" id="CAB9505316.1"/>
    </source>
</evidence>
<dbReference type="InterPro" id="IPR025110">
    <property type="entry name" value="AMP-bd_C"/>
</dbReference>
<evidence type="ECO:0000259" key="4">
    <source>
        <dbReference type="Pfam" id="PF13193"/>
    </source>
</evidence>
<dbReference type="EMBL" id="CAICTM010000226">
    <property type="protein sequence ID" value="CAB9505316.1"/>
    <property type="molecule type" value="Genomic_DNA"/>
</dbReference>
<name>A0A9N8H8Q7_9STRA</name>
<sequence length="598" mass="66324">MIATNLVRRVVPTWRRHGRSAVNNYRTMSSGSVDFSSAENTNAFADHCDLNLAYSPYPPVPEGPYEPLAEFVMQDWKGHNPNGGFLGEQIAIRDTATSMTRSFDDYYNIATQVGAVLLDDYAIEEDQCVALYCPNHCDYLPISLAVALCGSKLTPINPLYTRSELSTVLQKSRSKVLFVHVSKLDVALESVQQDCPGIEKIVVITDEASEGIPEGTVNLKDLLDNPDKRLTKTRRVMHKHTKTHPYLLPYSSGTTGQPKGVCLTHENMVVNLLQFHEIEGLAFAPDHKLISPLPFFHIYAFELSMIHTAWKGHELITSSGRFDLEEFCQTVQEHKPERSHLVPPIMLGLGKHPIVDKYDMSSLKTIISAAAPLGEDNENAVKKRFDGICVKQGWGMSELSPLGTLNSDFNAKPGSVGPLCPNTFGKVVGEDGKSLPPNESGELLIKGPQVMMGYLDDHDKTAECLSHSGWLRTGDIAHYDEDGYFYITDRIKELIKVRGFQVAPAELEALLLTHEAVNDVAVIQVPDEESGEVPRAYVVLKDTHASVTDEDIKEWVKGLVAPYKRLEGGVIFTDVIPKSASGKILRRILRDQVKEEFA</sequence>
<feature type="domain" description="AMP-binding enzyme C-terminal" evidence="4">
    <location>
        <begin position="506"/>
        <end position="583"/>
    </location>
</feature>
<dbReference type="InterPro" id="IPR000873">
    <property type="entry name" value="AMP-dep_synth/lig_dom"/>
</dbReference>
<dbReference type="InterPro" id="IPR045851">
    <property type="entry name" value="AMP-bd_C_sf"/>
</dbReference>
<dbReference type="OrthoDB" id="16262at2759"/>
<organism evidence="5 6">
    <name type="scientific">Seminavis robusta</name>
    <dbReference type="NCBI Taxonomy" id="568900"/>
    <lineage>
        <taxon>Eukaryota</taxon>
        <taxon>Sar</taxon>
        <taxon>Stramenopiles</taxon>
        <taxon>Ochrophyta</taxon>
        <taxon>Bacillariophyta</taxon>
        <taxon>Bacillariophyceae</taxon>
        <taxon>Bacillariophycidae</taxon>
        <taxon>Naviculales</taxon>
        <taxon>Naviculaceae</taxon>
        <taxon>Seminavis</taxon>
    </lineage>
</organism>
<evidence type="ECO:0000313" key="6">
    <source>
        <dbReference type="Proteomes" id="UP001153069"/>
    </source>
</evidence>
<keyword evidence="6" id="KW-1185">Reference proteome</keyword>
<evidence type="ECO:0000259" key="3">
    <source>
        <dbReference type="Pfam" id="PF00501"/>
    </source>
</evidence>
<dbReference type="PANTHER" id="PTHR24096">
    <property type="entry name" value="LONG-CHAIN-FATTY-ACID--COA LIGASE"/>
    <property type="match status" value="1"/>
</dbReference>
<comment type="similarity">
    <text evidence="1">Belongs to the ATP-dependent AMP-binding enzyme family.</text>
</comment>
<dbReference type="InterPro" id="IPR020845">
    <property type="entry name" value="AMP-binding_CS"/>
</dbReference>
<dbReference type="AlphaFoldDB" id="A0A9N8H8Q7"/>
<dbReference type="PANTHER" id="PTHR24096:SF149">
    <property type="entry name" value="AMP-BINDING DOMAIN-CONTAINING PROTEIN-RELATED"/>
    <property type="match status" value="1"/>
</dbReference>
<comment type="caution">
    <text evidence="5">The sequence shown here is derived from an EMBL/GenBank/DDBJ whole genome shotgun (WGS) entry which is preliminary data.</text>
</comment>
<proteinExistence type="inferred from homology"/>
<accession>A0A9N8H8Q7</accession>
<dbReference type="GO" id="GO:0016405">
    <property type="term" value="F:CoA-ligase activity"/>
    <property type="evidence" value="ECO:0007669"/>
    <property type="project" value="TreeGrafter"/>
</dbReference>
<evidence type="ECO:0000256" key="2">
    <source>
        <dbReference type="ARBA" id="ARBA00022598"/>
    </source>
</evidence>
<dbReference type="Gene3D" id="3.30.300.30">
    <property type="match status" value="1"/>
</dbReference>
<gene>
    <name evidence="5" type="ORF">SEMRO_227_G092330.1</name>
</gene>
<feature type="domain" description="AMP-dependent synthetase/ligase" evidence="3">
    <location>
        <begin position="91"/>
        <end position="455"/>
    </location>
</feature>